<reference evidence="2 3" key="1">
    <citation type="submission" date="2018-06" db="EMBL/GenBank/DDBJ databases">
        <authorList>
            <consortium name="Pathogen Informatics"/>
            <person name="Doyle S."/>
        </authorList>
    </citation>
    <scope>NUCLEOTIDE SEQUENCE [LARGE SCALE GENOMIC DNA]</scope>
    <source>
        <strain evidence="2 3">NCTC13465</strain>
    </source>
</reference>
<sequence>MKSANNKLTIIADVLLLLLFAAVLGFIIWRFGDLFGLTGDKNKFYIWLAGIMSFIFLRASWYFFPFIQGSQGTAAV</sequence>
<organism evidence="2 3">
    <name type="scientific">Klebsiella pneumoniae</name>
    <dbReference type="NCBI Taxonomy" id="573"/>
    <lineage>
        <taxon>Bacteria</taxon>
        <taxon>Pseudomonadati</taxon>
        <taxon>Pseudomonadota</taxon>
        <taxon>Gammaproteobacteria</taxon>
        <taxon>Enterobacterales</taxon>
        <taxon>Enterobacteriaceae</taxon>
        <taxon>Klebsiella/Raoultella group</taxon>
        <taxon>Klebsiella</taxon>
        <taxon>Klebsiella pneumoniae complex</taxon>
    </lineage>
</organism>
<dbReference type="Proteomes" id="UP000251721">
    <property type="component" value="Unassembled WGS sequence"/>
</dbReference>
<keyword evidence="1" id="KW-0812">Transmembrane</keyword>
<evidence type="ECO:0000256" key="1">
    <source>
        <dbReference type="SAM" id="Phobius"/>
    </source>
</evidence>
<feature type="transmembrane region" description="Helical" evidence="1">
    <location>
        <begin position="44"/>
        <end position="64"/>
    </location>
</feature>
<protein>
    <submittedName>
        <fullName evidence="2">Uncharacterized protein</fullName>
    </submittedName>
</protein>
<keyword evidence="1" id="KW-1133">Transmembrane helix</keyword>
<proteinExistence type="predicted"/>
<name>A0A2X3FAY0_KLEPN</name>
<feature type="transmembrane region" description="Helical" evidence="1">
    <location>
        <begin position="12"/>
        <end position="32"/>
    </location>
</feature>
<evidence type="ECO:0000313" key="2">
    <source>
        <dbReference type="EMBL" id="SQC45551.1"/>
    </source>
</evidence>
<accession>A0A2X3FAY0</accession>
<keyword evidence="1" id="KW-0472">Membrane</keyword>
<gene>
    <name evidence="2" type="ORF">NCTC13465_04107</name>
</gene>
<evidence type="ECO:0000313" key="3">
    <source>
        <dbReference type="Proteomes" id="UP000251721"/>
    </source>
</evidence>
<dbReference type="EMBL" id="UAWQ01000018">
    <property type="protein sequence ID" value="SQC45551.1"/>
    <property type="molecule type" value="Genomic_DNA"/>
</dbReference>
<dbReference type="AlphaFoldDB" id="A0A2X3FAY0"/>